<dbReference type="Proteomes" id="UP000319801">
    <property type="component" value="Unassembled WGS sequence"/>
</dbReference>
<evidence type="ECO:0000256" key="13">
    <source>
        <dbReference type="ARBA" id="ARBA00022833"/>
    </source>
</evidence>
<evidence type="ECO:0000256" key="5">
    <source>
        <dbReference type="ARBA" id="ARBA00022490"/>
    </source>
</evidence>
<dbReference type="InterPro" id="IPR019787">
    <property type="entry name" value="Znf_PHD-finger"/>
</dbReference>
<dbReference type="SMART" id="SM00249">
    <property type="entry name" value="PHD"/>
    <property type="match status" value="2"/>
</dbReference>
<evidence type="ECO:0000256" key="12">
    <source>
        <dbReference type="ARBA" id="ARBA00022771"/>
    </source>
</evidence>
<evidence type="ECO:0000256" key="4">
    <source>
        <dbReference type="ARBA" id="ARBA00022454"/>
    </source>
</evidence>
<feature type="domain" description="PHD-type" evidence="26">
    <location>
        <begin position="496"/>
        <end position="546"/>
    </location>
</feature>
<evidence type="ECO:0000256" key="6">
    <source>
        <dbReference type="ARBA" id="ARBA00022603"/>
    </source>
</evidence>
<dbReference type="InterPro" id="IPR019542">
    <property type="entry name" value="Enhancer_polycomb-like_N"/>
</dbReference>
<keyword evidence="16" id="KW-0804">Transcription</keyword>
<feature type="compositionally biased region" description="Basic and acidic residues" evidence="25">
    <location>
        <begin position="1054"/>
        <end position="1070"/>
    </location>
</feature>
<keyword evidence="11" id="KW-0677">Repeat</keyword>
<dbReference type="CDD" id="cd15679">
    <property type="entry name" value="PHD_JADE1"/>
    <property type="match status" value="1"/>
</dbReference>
<evidence type="ECO:0000313" key="28">
    <source>
        <dbReference type="EMBL" id="TSU37071.1"/>
    </source>
</evidence>
<evidence type="ECO:0000256" key="1">
    <source>
        <dbReference type="ARBA" id="ARBA00004120"/>
    </source>
</evidence>
<dbReference type="SUPFAM" id="SSF57903">
    <property type="entry name" value="FYVE/PHD zinc finger"/>
    <property type="match status" value="1"/>
</dbReference>
<dbReference type="Pfam" id="PF13832">
    <property type="entry name" value="zf-HC5HC2H_2"/>
    <property type="match status" value="1"/>
</dbReference>
<dbReference type="FunFam" id="3.30.40.10:FF:000030">
    <property type="entry name" value="Protein Jade-1 isoform 1"/>
    <property type="match status" value="1"/>
</dbReference>
<evidence type="ECO:0000256" key="23">
    <source>
        <dbReference type="ARBA" id="ARBA00042970"/>
    </source>
</evidence>
<dbReference type="Pfam" id="PF00891">
    <property type="entry name" value="Methyltransf_2"/>
    <property type="match status" value="1"/>
</dbReference>
<dbReference type="PROSITE" id="PS50016">
    <property type="entry name" value="ZF_PHD_2"/>
    <property type="match status" value="1"/>
</dbReference>
<feature type="region of interest" description="Disordered" evidence="25">
    <location>
        <begin position="328"/>
        <end position="381"/>
    </location>
</feature>
<keyword evidence="12 24" id="KW-0863">Zinc-finger</keyword>
<dbReference type="GO" id="GO:0006915">
    <property type="term" value="P:apoptotic process"/>
    <property type="evidence" value="ECO:0007669"/>
    <property type="project" value="UniProtKB-KW"/>
</dbReference>
<comment type="similarity">
    <text evidence="20">Belongs to the JADE family.</text>
</comment>
<keyword evidence="19" id="KW-0966">Cell projection</keyword>
<keyword evidence="10" id="KW-0479">Metal-binding</keyword>
<evidence type="ECO:0000256" key="8">
    <source>
        <dbReference type="ARBA" id="ARBA00022691"/>
    </source>
</evidence>
<dbReference type="GO" id="GO:0000123">
    <property type="term" value="C:histone acetyltransferase complex"/>
    <property type="evidence" value="ECO:0007669"/>
    <property type="project" value="TreeGrafter"/>
</dbReference>
<accession>A0A556V4R7</accession>
<dbReference type="InterPro" id="IPR050701">
    <property type="entry name" value="Histone_Mod_Regulator"/>
</dbReference>
<dbReference type="AlphaFoldDB" id="A0A556V4R7"/>
<dbReference type="Gene3D" id="3.40.50.150">
    <property type="entry name" value="Vaccinia Virus protein VP39"/>
    <property type="match status" value="2"/>
</dbReference>
<dbReference type="InterPro" id="IPR013083">
    <property type="entry name" value="Znf_RING/FYVE/PHD"/>
</dbReference>
<dbReference type="SUPFAM" id="SSF53335">
    <property type="entry name" value="S-adenosyl-L-methionine-dependent methyltransferases"/>
    <property type="match status" value="1"/>
</dbReference>
<keyword evidence="17" id="KW-0206">Cytoskeleton</keyword>
<dbReference type="Gene3D" id="3.30.40.10">
    <property type="entry name" value="Zinc/RING finger domain, C3HC4 (zinc finger)"/>
    <property type="match status" value="2"/>
</dbReference>
<evidence type="ECO:0000256" key="7">
    <source>
        <dbReference type="ARBA" id="ARBA00022679"/>
    </source>
</evidence>
<dbReference type="InterPro" id="IPR012967">
    <property type="entry name" value="COMT_dimerisation"/>
</dbReference>
<sequence length="1100" mass="124391">MAEHSSQSELDYPFKLLEYFNGFRVSKVIFTACELGVFDLLLQSQKSLTATAIARDLGTSEDGLERLLDVLVCIKVLEVKLTEGTANYNNTDVANLYLAKNSPKSLYDMIIYQSQTIYPIWNNLGDAVRSDDEMLKFIGLMNSSWAIDGHDIATAIDLSRFKSIVDVGGCSGALAREVAKVYPASSVTVLDLPKVIQMTKKHFSQSDDTINFQEGGGVLLVEAMLFENHEGPILAQLFSLNMLVQTEGKEHPPSHYTHMLTAAGFTDVQHTVPPELCNCKQQQQHHRLATRKRQRRNSDVFSSVQVPQPCFKHIVHFSKAVKPVRRRLLTMKRSRVPSTSEESDNGSNCTSWSQMSNSHHRRRDGKRPSEEWEKGVQVPVSPESIPEPAVRVVAEKSSSVLFTRPKKLIRSWGPEASVLGYVGIGTLSEGMCRYDLNEEDVAWLEVANKEFGQMGMQLLDENTMERLMEEFERRCYDNMSHAMETEEGLGIEYDEDVVCDVCQSPDGEDGNEMVFCDKCNICVHQACYGILKVPEGSWLCRTCALGISPKCQLCPKKGGAMKPTRSGSKWVHVSCALWIPEVSIGNPEKMEPITSVSQIPNNRWALICCLCKEKTGACIQCSAKSCRVAFHVTCGLHHGLKMNTILTDEDEVKFKSFCPTHSGLDWNEQSGIIDGKAIMGRAKGADGTQLSERKLRVQQLEDEFYRFVNIEEVSKQLHVPLENVDFVFQYWKLKRKSNFNQPLITPKREEEESLARREQEVLLRRLRLFTHLRQDLERVRNLTYMVTRREKIKRSVCRVQEQIFHHHVRLLEQGRLSGISSTRQLEEAMFYFRVTPSTSTSPQPLKGHTAQNSTTELLQRKTFPRHGASRRGQNGVDKSAKKDRFLLTKLSISEGGPNSDCGRNETATDEMERPVGERRRRRRSRIWDQVPERSNTGSKVIEEAEQNSITDHNATAMSNSKGAEMKTSVTVQNVYNGSLRRMNSSQGKTASEKASNVKNWGSFRIPKRSDSKGADEEQEVEGRDFIPSHPIRSLDASHTPTSPPIRTRLWTGTENRDLVPDADHSQSEQKKRCHTQRLRSHDTVTQRYGSEVLRRGVLAS</sequence>
<organism evidence="28 29">
    <name type="scientific">Bagarius yarrelli</name>
    <name type="common">Goonch</name>
    <name type="synonym">Bagrus yarrelli</name>
    <dbReference type="NCBI Taxonomy" id="175774"/>
    <lineage>
        <taxon>Eukaryota</taxon>
        <taxon>Metazoa</taxon>
        <taxon>Chordata</taxon>
        <taxon>Craniata</taxon>
        <taxon>Vertebrata</taxon>
        <taxon>Euteleostomi</taxon>
        <taxon>Actinopterygii</taxon>
        <taxon>Neopterygii</taxon>
        <taxon>Teleostei</taxon>
        <taxon>Ostariophysi</taxon>
        <taxon>Siluriformes</taxon>
        <taxon>Sisoridae</taxon>
        <taxon>Sisorinae</taxon>
        <taxon>Bagarius</taxon>
    </lineage>
</organism>
<dbReference type="Pfam" id="PF08100">
    <property type="entry name" value="Dimerisation"/>
    <property type="match status" value="1"/>
</dbReference>
<proteinExistence type="inferred from homology"/>
<feature type="compositionally biased region" description="Polar residues" evidence="25">
    <location>
        <begin position="981"/>
        <end position="999"/>
    </location>
</feature>
<evidence type="ECO:0000256" key="15">
    <source>
        <dbReference type="ARBA" id="ARBA00023159"/>
    </source>
</evidence>
<evidence type="ECO:0000256" key="16">
    <source>
        <dbReference type="ARBA" id="ARBA00023163"/>
    </source>
</evidence>
<keyword evidence="7" id="KW-0808">Transferase</keyword>
<evidence type="ECO:0000256" key="3">
    <source>
        <dbReference type="ARBA" id="ARBA00004286"/>
    </source>
</evidence>
<dbReference type="InterPro" id="IPR034732">
    <property type="entry name" value="EPHD"/>
</dbReference>
<feature type="domain" description="PHD-type" evidence="27">
    <location>
        <begin position="548"/>
        <end position="662"/>
    </location>
</feature>
<feature type="compositionally biased region" description="Basic and acidic residues" evidence="25">
    <location>
        <begin position="1007"/>
        <end position="1026"/>
    </location>
</feature>
<keyword evidence="4" id="KW-0158">Chromosome</keyword>
<feature type="region of interest" description="Disordered" evidence="25">
    <location>
        <begin position="862"/>
        <end position="967"/>
    </location>
</feature>
<dbReference type="GO" id="GO:0008270">
    <property type="term" value="F:zinc ion binding"/>
    <property type="evidence" value="ECO:0007669"/>
    <property type="project" value="UniProtKB-KW"/>
</dbReference>
<dbReference type="Gene3D" id="1.10.10.10">
    <property type="entry name" value="Winged helix-like DNA-binding domain superfamily/Winged helix DNA-binding domain"/>
    <property type="match status" value="1"/>
</dbReference>
<dbReference type="SUPFAM" id="SSF46785">
    <property type="entry name" value="Winged helix' DNA-binding domain"/>
    <property type="match status" value="1"/>
</dbReference>
<dbReference type="InterPro" id="IPR011011">
    <property type="entry name" value="Znf_FYVE_PHD"/>
</dbReference>
<dbReference type="InterPro" id="IPR001965">
    <property type="entry name" value="Znf_PHD"/>
</dbReference>
<dbReference type="GO" id="GO:0046983">
    <property type="term" value="F:protein dimerization activity"/>
    <property type="evidence" value="ECO:0007669"/>
    <property type="project" value="InterPro"/>
</dbReference>
<dbReference type="InterPro" id="IPR029063">
    <property type="entry name" value="SAM-dependent_MTases_sf"/>
</dbReference>
<feature type="compositionally biased region" description="Polar residues" evidence="25">
    <location>
        <begin position="946"/>
        <end position="967"/>
    </location>
</feature>
<evidence type="ECO:0000256" key="22">
    <source>
        <dbReference type="ARBA" id="ARBA00041998"/>
    </source>
</evidence>
<dbReference type="InterPro" id="IPR036388">
    <property type="entry name" value="WH-like_DNA-bd_sf"/>
</dbReference>
<dbReference type="GO" id="GO:0006357">
    <property type="term" value="P:regulation of transcription by RNA polymerase II"/>
    <property type="evidence" value="ECO:0007669"/>
    <property type="project" value="TreeGrafter"/>
</dbReference>
<keyword evidence="8" id="KW-0949">S-adenosyl-L-methionine</keyword>
<evidence type="ECO:0000256" key="25">
    <source>
        <dbReference type="SAM" id="MobiDB-lite"/>
    </source>
</evidence>
<feature type="region of interest" description="Disordered" evidence="25">
    <location>
        <begin position="981"/>
        <end position="1087"/>
    </location>
</feature>
<gene>
    <name evidence="28" type="ORF">Baya_12895</name>
</gene>
<dbReference type="GO" id="GO:0005634">
    <property type="term" value="C:nucleus"/>
    <property type="evidence" value="ECO:0007669"/>
    <property type="project" value="UniProtKB-SubCell"/>
</dbReference>
<reference evidence="28 29" key="1">
    <citation type="journal article" date="2019" name="Genome Biol. Evol.">
        <title>Whole-Genome Sequencing of the Giant Devil Catfish, Bagarius yarrelli.</title>
        <authorList>
            <person name="Jiang W."/>
            <person name="Lv Y."/>
            <person name="Cheng L."/>
            <person name="Yang K."/>
            <person name="Chao B."/>
            <person name="Wang X."/>
            <person name="Li Y."/>
            <person name="Pan X."/>
            <person name="You X."/>
            <person name="Zhang Y."/>
            <person name="Yang J."/>
            <person name="Li J."/>
            <person name="Zhang X."/>
            <person name="Liu S."/>
            <person name="Sun C."/>
            <person name="Yang J."/>
            <person name="Shi Q."/>
        </authorList>
    </citation>
    <scope>NUCLEOTIDE SEQUENCE [LARGE SCALE GENOMIC DNA]</scope>
    <source>
        <strain evidence="28">JWS20170419001</strain>
        <tissue evidence="28">Muscle</tissue>
    </source>
</reference>
<keyword evidence="9" id="KW-0053">Apoptosis</keyword>
<evidence type="ECO:0000313" key="29">
    <source>
        <dbReference type="Proteomes" id="UP000319801"/>
    </source>
</evidence>
<dbReference type="OrthoDB" id="20839at2759"/>
<dbReference type="PANTHER" id="PTHR13793">
    <property type="entry name" value="PHD FINGER PROTEINS"/>
    <property type="match status" value="1"/>
</dbReference>
<dbReference type="InterPro" id="IPR036390">
    <property type="entry name" value="WH_DNA-bd_sf"/>
</dbReference>
<keyword evidence="13" id="KW-0862">Zinc</keyword>
<evidence type="ECO:0000256" key="18">
    <source>
        <dbReference type="ARBA" id="ARBA00023242"/>
    </source>
</evidence>
<feature type="compositionally biased region" description="Polar residues" evidence="25">
    <location>
        <begin position="336"/>
        <end position="357"/>
    </location>
</feature>
<evidence type="ECO:0000256" key="19">
    <source>
        <dbReference type="ARBA" id="ARBA00023273"/>
    </source>
</evidence>
<dbReference type="PROSITE" id="PS01359">
    <property type="entry name" value="ZF_PHD_1"/>
    <property type="match status" value="1"/>
</dbReference>
<evidence type="ECO:0000259" key="27">
    <source>
        <dbReference type="PROSITE" id="PS51805"/>
    </source>
</evidence>
<dbReference type="PROSITE" id="PS51805">
    <property type="entry name" value="EPHD"/>
    <property type="match status" value="1"/>
</dbReference>
<comment type="subcellular location">
    <subcellularLocation>
        <location evidence="3">Chromosome</location>
    </subcellularLocation>
    <subcellularLocation>
        <location evidence="1">Cytoplasm</location>
        <location evidence="1">Cytoskeleton</location>
        <location evidence="1">Cilium basal body</location>
    </subcellularLocation>
    <subcellularLocation>
        <location evidence="2">Nucleus</location>
    </subcellularLocation>
</comment>
<protein>
    <recommendedName>
        <fullName evidence="21">Protein Jade-1</fullName>
    </recommendedName>
    <alternativeName>
        <fullName evidence="22">Jade family PHD finger protein 1</fullName>
    </alternativeName>
    <alternativeName>
        <fullName evidence="23">PHD finger protein 17</fullName>
    </alternativeName>
</protein>
<evidence type="ECO:0000256" key="9">
    <source>
        <dbReference type="ARBA" id="ARBA00022703"/>
    </source>
</evidence>
<comment type="caution">
    <text evidence="28">The sequence shown here is derived from an EMBL/GenBank/DDBJ whole genome shotgun (WGS) entry which is preliminary data.</text>
</comment>
<dbReference type="FunFam" id="1.10.10.10:FF:000358">
    <property type="entry name" value="Acetylserotonin O-methyltransferase"/>
    <property type="match status" value="1"/>
</dbReference>
<dbReference type="FunFam" id="3.30.40.10:FF:000004">
    <property type="entry name" value="Jade family PHD finger 2"/>
    <property type="match status" value="1"/>
</dbReference>
<keyword evidence="14" id="KW-0805">Transcription regulation</keyword>
<evidence type="ECO:0000256" key="24">
    <source>
        <dbReference type="PROSITE-ProRule" id="PRU00146"/>
    </source>
</evidence>
<name>A0A556V4R7_BAGYA</name>
<dbReference type="CDD" id="cd15671">
    <property type="entry name" value="ePHD_JADE"/>
    <property type="match status" value="1"/>
</dbReference>
<keyword evidence="29" id="KW-1185">Reference proteome</keyword>
<dbReference type="Pfam" id="PF10513">
    <property type="entry name" value="EPL1"/>
    <property type="match status" value="1"/>
</dbReference>
<evidence type="ECO:0000256" key="11">
    <source>
        <dbReference type="ARBA" id="ARBA00022737"/>
    </source>
</evidence>
<evidence type="ECO:0000256" key="2">
    <source>
        <dbReference type="ARBA" id="ARBA00004123"/>
    </source>
</evidence>
<evidence type="ECO:0000256" key="10">
    <source>
        <dbReference type="ARBA" id="ARBA00022723"/>
    </source>
</evidence>
<evidence type="ECO:0000259" key="26">
    <source>
        <dbReference type="PROSITE" id="PS50016"/>
    </source>
</evidence>
<keyword evidence="5" id="KW-0963">Cytoplasm</keyword>
<keyword evidence="6" id="KW-0489">Methyltransferase</keyword>
<dbReference type="EMBL" id="VCAZ01000117">
    <property type="protein sequence ID" value="TSU37071.1"/>
    <property type="molecule type" value="Genomic_DNA"/>
</dbReference>
<evidence type="ECO:0000256" key="17">
    <source>
        <dbReference type="ARBA" id="ARBA00023212"/>
    </source>
</evidence>
<dbReference type="InterPro" id="IPR001077">
    <property type="entry name" value="COMT_C"/>
</dbReference>
<dbReference type="PANTHER" id="PTHR13793:SF79">
    <property type="entry name" value="PROTEIN JADE-1"/>
    <property type="match status" value="1"/>
</dbReference>
<dbReference type="Pfam" id="PF13831">
    <property type="entry name" value="PHD_2"/>
    <property type="match status" value="1"/>
</dbReference>
<evidence type="ECO:0000256" key="20">
    <source>
        <dbReference type="ARBA" id="ARBA00038371"/>
    </source>
</evidence>
<keyword evidence="15" id="KW-0010">Activator</keyword>
<evidence type="ECO:0000256" key="21">
    <source>
        <dbReference type="ARBA" id="ARBA00040212"/>
    </source>
</evidence>
<evidence type="ECO:0000256" key="14">
    <source>
        <dbReference type="ARBA" id="ARBA00023015"/>
    </source>
</evidence>
<dbReference type="InterPro" id="IPR019786">
    <property type="entry name" value="Zinc_finger_PHD-type_CS"/>
</dbReference>
<keyword evidence="18" id="KW-0539">Nucleus</keyword>
<dbReference type="GO" id="GO:0008171">
    <property type="term" value="F:O-methyltransferase activity"/>
    <property type="evidence" value="ECO:0007669"/>
    <property type="project" value="InterPro"/>
</dbReference>
<dbReference type="InterPro" id="IPR039546">
    <property type="entry name" value="Jade-1_PHD"/>
</dbReference>
<dbReference type="GO" id="GO:0032259">
    <property type="term" value="P:methylation"/>
    <property type="evidence" value="ECO:0007669"/>
    <property type="project" value="UniProtKB-KW"/>
</dbReference>